<evidence type="ECO:0000313" key="2">
    <source>
        <dbReference type="EMBL" id="MBB4957617.1"/>
    </source>
</evidence>
<keyword evidence="1" id="KW-1133">Transmembrane helix</keyword>
<name>A0A7W7WNH2_9ACTN</name>
<protein>
    <submittedName>
        <fullName evidence="2">Uncharacterized protein</fullName>
    </submittedName>
</protein>
<keyword evidence="1" id="KW-0472">Membrane</keyword>
<feature type="transmembrane region" description="Helical" evidence="1">
    <location>
        <begin position="81"/>
        <end position="101"/>
    </location>
</feature>
<gene>
    <name evidence="2" type="ORF">FHR38_001350</name>
</gene>
<dbReference type="AlphaFoldDB" id="A0A7W7WNH2"/>
<sequence length="141" mass="14508">MSGRIRYRVWLRLLLSFAAIALYAVIAFVLAGAIPEWGWPSVGDAEFSSGQATVVPALNVYGLGVILMAVFEPFASVTTRIAATLLVAGIAAEAGPLLAILTEGGKAPGLVAPGVIALATVGAVIGAARVWVAHRLGFPNR</sequence>
<accession>A0A7W7WNH2</accession>
<organism evidence="2 3">
    <name type="scientific">Micromonospora polyrhachis</name>
    <dbReference type="NCBI Taxonomy" id="1282883"/>
    <lineage>
        <taxon>Bacteria</taxon>
        <taxon>Bacillati</taxon>
        <taxon>Actinomycetota</taxon>
        <taxon>Actinomycetes</taxon>
        <taxon>Micromonosporales</taxon>
        <taxon>Micromonosporaceae</taxon>
        <taxon>Micromonospora</taxon>
    </lineage>
</organism>
<comment type="caution">
    <text evidence="2">The sequence shown here is derived from an EMBL/GenBank/DDBJ whole genome shotgun (WGS) entry which is preliminary data.</text>
</comment>
<dbReference type="EMBL" id="JACHJW010000001">
    <property type="protein sequence ID" value="MBB4957617.1"/>
    <property type="molecule type" value="Genomic_DNA"/>
</dbReference>
<keyword evidence="3" id="KW-1185">Reference proteome</keyword>
<feature type="transmembrane region" description="Helical" evidence="1">
    <location>
        <begin position="107"/>
        <end position="132"/>
    </location>
</feature>
<evidence type="ECO:0000313" key="3">
    <source>
        <dbReference type="Proteomes" id="UP000578819"/>
    </source>
</evidence>
<keyword evidence="1" id="KW-0812">Transmembrane</keyword>
<feature type="transmembrane region" description="Helical" evidence="1">
    <location>
        <begin position="12"/>
        <end position="34"/>
    </location>
</feature>
<dbReference type="RefSeq" id="WP_184533726.1">
    <property type="nucleotide sequence ID" value="NZ_JACHJW010000001.1"/>
</dbReference>
<proteinExistence type="predicted"/>
<feature type="transmembrane region" description="Helical" evidence="1">
    <location>
        <begin position="54"/>
        <end position="74"/>
    </location>
</feature>
<evidence type="ECO:0000256" key="1">
    <source>
        <dbReference type="SAM" id="Phobius"/>
    </source>
</evidence>
<reference evidence="2 3" key="1">
    <citation type="submission" date="2020-08" db="EMBL/GenBank/DDBJ databases">
        <title>Sequencing the genomes of 1000 actinobacteria strains.</title>
        <authorList>
            <person name="Klenk H.-P."/>
        </authorList>
    </citation>
    <scope>NUCLEOTIDE SEQUENCE [LARGE SCALE GENOMIC DNA]</scope>
    <source>
        <strain evidence="2 3">DSM 45886</strain>
    </source>
</reference>
<dbReference type="Proteomes" id="UP000578819">
    <property type="component" value="Unassembled WGS sequence"/>
</dbReference>